<evidence type="ECO:0000256" key="6">
    <source>
        <dbReference type="ARBA" id="ARBA00023143"/>
    </source>
</evidence>
<sequence>MSGLFGTFNIAKRGMFTQQKALDVTSHNIANANTDGYSRQRAKIETTRPFAKPSIHNVAEPGQLGTGSQIAAIERIRDSFLDFQVRSETSTLGQYESRYKFLSELESILNEPTDTGISTLMGEFFKSWQELSKHPESSNARTVAAEKSAALATTLNHTYNQLQKLKENSKELTKDAVGEINAVLDQIDRLNQEIMAVKVSGKMPNDLMDQRDLLIDGLSKKFNINIDKSNYEGINLSPEGSDLNMIRAVNNEEDVYRLSYVDGVEKVKDASGAYTGEIKIVYYKFGNKLSAENKVTVSLNVDKADVESTARGLEQSKVIWTDTKGLPVNKADGSSLGTIDNSGNFTLDAGKSFADALFEPLKGELKGLMSIDRDVERYEDELNKLAKALAWSVNAIHTKDVDAANALDFFVNKDGGTEAEITAGNIAVNEVIMKDVMKILVGQDEKSGESDNVRALAMAALKDTMLMIQEIGETINSKQDLINSAGWEVSSKGFFIKSNIKGIRMDSYFKDMVNTLGTKCQEAGRAVGNQKKLLASFEESRLSVSGVSLDEEMANLIQFQHAYQANAKIISTVDELLDVVINGLKR</sequence>
<keyword evidence="10" id="KW-0282">Flagellum</keyword>
<evidence type="ECO:0000256" key="1">
    <source>
        <dbReference type="ARBA" id="ARBA00004365"/>
    </source>
</evidence>
<dbReference type="InterPro" id="IPR010930">
    <property type="entry name" value="Flg_bb/hook_C_dom"/>
</dbReference>
<evidence type="ECO:0000256" key="2">
    <source>
        <dbReference type="ARBA" id="ARBA00004613"/>
    </source>
</evidence>
<comment type="similarity">
    <text evidence="3">Belongs to the flagella basal body rod proteins family.</text>
</comment>
<keyword evidence="11" id="KW-1185">Reference proteome</keyword>
<evidence type="ECO:0000313" key="11">
    <source>
        <dbReference type="Proteomes" id="UP000736583"/>
    </source>
</evidence>
<dbReference type="InterPro" id="IPR053927">
    <property type="entry name" value="FlgK_helical"/>
</dbReference>
<dbReference type="NCBIfam" id="TIGR02492">
    <property type="entry name" value="flgK_ends"/>
    <property type="match status" value="1"/>
</dbReference>
<comment type="subcellular location">
    <subcellularLocation>
        <location evidence="1">Bacterial flagellum</location>
    </subcellularLocation>
    <subcellularLocation>
        <location evidence="2">Secreted</location>
    </subcellularLocation>
</comment>
<dbReference type="PANTHER" id="PTHR30033:SF1">
    <property type="entry name" value="FLAGELLAR HOOK-ASSOCIATED PROTEIN 1"/>
    <property type="match status" value="1"/>
</dbReference>
<accession>A0ABS6EZG8</accession>
<evidence type="ECO:0000259" key="9">
    <source>
        <dbReference type="Pfam" id="PF22638"/>
    </source>
</evidence>
<evidence type="ECO:0000256" key="5">
    <source>
        <dbReference type="ARBA" id="ARBA00022525"/>
    </source>
</evidence>
<reference evidence="10 11" key="1">
    <citation type="submission" date="2021-06" db="EMBL/GenBank/DDBJ databases">
        <authorList>
            <person name="Sun Q."/>
            <person name="Li D."/>
        </authorList>
    </citation>
    <scope>NUCLEOTIDE SEQUENCE [LARGE SCALE GENOMIC DNA]</scope>
    <source>
        <strain evidence="10 11">MSJ-4</strain>
    </source>
</reference>
<feature type="domain" description="Flagellar basal body rod protein N-terminal" evidence="7">
    <location>
        <begin position="9"/>
        <end position="37"/>
    </location>
</feature>
<feature type="domain" description="Flagellar basal-body/hook protein C-terminal" evidence="8">
    <location>
        <begin position="541"/>
        <end position="582"/>
    </location>
</feature>
<evidence type="ECO:0000313" key="10">
    <source>
        <dbReference type="EMBL" id="MBU5591110.1"/>
    </source>
</evidence>
<dbReference type="Pfam" id="PF06429">
    <property type="entry name" value="Flg_bbr_C"/>
    <property type="match status" value="1"/>
</dbReference>
<keyword evidence="10" id="KW-0969">Cilium</keyword>
<comment type="caution">
    <text evidence="10">The sequence shown here is derived from an EMBL/GenBank/DDBJ whole genome shotgun (WGS) entry which is preliminary data.</text>
</comment>
<feature type="domain" description="Flagellar hook-associated protein FlgK helical" evidence="9">
    <location>
        <begin position="102"/>
        <end position="239"/>
    </location>
</feature>
<name>A0ABS6EZG8_9CLOT</name>
<dbReference type="Pfam" id="PF22638">
    <property type="entry name" value="FlgK_D1"/>
    <property type="match status" value="1"/>
</dbReference>
<dbReference type="Proteomes" id="UP000736583">
    <property type="component" value="Unassembled WGS sequence"/>
</dbReference>
<protein>
    <recommendedName>
        <fullName evidence="4">Flagellar hook-associated protein 1</fullName>
    </recommendedName>
</protein>
<keyword evidence="10" id="KW-0966">Cell projection</keyword>
<keyword evidence="5" id="KW-0964">Secreted</keyword>
<evidence type="ECO:0000256" key="4">
    <source>
        <dbReference type="ARBA" id="ARBA00016244"/>
    </source>
</evidence>
<organism evidence="10 11">
    <name type="scientific">Clostridium simiarum</name>
    <dbReference type="NCBI Taxonomy" id="2841506"/>
    <lineage>
        <taxon>Bacteria</taxon>
        <taxon>Bacillati</taxon>
        <taxon>Bacillota</taxon>
        <taxon>Clostridia</taxon>
        <taxon>Eubacteriales</taxon>
        <taxon>Clostridiaceae</taxon>
        <taxon>Clostridium</taxon>
    </lineage>
</organism>
<dbReference type="RefSeq" id="WP_216456143.1">
    <property type="nucleotide sequence ID" value="NZ_JAHLQL010000001.1"/>
</dbReference>
<dbReference type="InterPro" id="IPR002371">
    <property type="entry name" value="FlgK"/>
</dbReference>
<dbReference type="Pfam" id="PF00460">
    <property type="entry name" value="Flg_bb_rod"/>
    <property type="match status" value="1"/>
</dbReference>
<keyword evidence="6" id="KW-0975">Bacterial flagellum</keyword>
<dbReference type="InterPro" id="IPR001444">
    <property type="entry name" value="Flag_bb_rod_N"/>
</dbReference>
<proteinExistence type="inferred from homology"/>
<dbReference type="PANTHER" id="PTHR30033">
    <property type="entry name" value="FLAGELLAR HOOK-ASSOCIATED PROTEIN 1"/>
    <property type="match status" value="1"/>
</dbReference>
<dbReference type="EMBL" id="JAHLQL010000001">
    <property type="protein sequence ID" value="MBU5591110.1"/>
    <property type="molecule type" value="Genomic_DNA"/>
</dbReference>
<evidence type="ECO:0000256" key="3">
    <source>
        <dbReference type="ARBA" id="ARBA00009677"/>
    </source>
</evidence>
<gene>
    <name evidence="10" type="primary">flgK</name>
    <name evidence="10" type="ORF">KQI89_04980</name>
</gene>
<evidence type="ECO:0000259" key="7">
    <source>
        <dbReference type="Pfam" id="PF00460"/>
    </source>
</evidence>
<evidence type="ECO:0000259" key="8">
    <source>
        <dbReference type="Pfam" id="PF06429"/>
    </source>
</evidence>